<name>A0A1S2NEW6_9BURK</name>
<sequence length="119" mass="12347">MAKLEVHAGDFPKGSHSIGFNVITLNWQPGDGLVGKNIVLTGYLTSVSIATEEEVRRVGGTIGWGIAGAAILGPVGLLAGALLGGKGKDVTFVAQFNDGKKMLATTDSKTFTKMQALVF</sequence>
<dbReference type="RefSeq" id="WP_071363500.1">
    <property type="nucleotide sequence ID" value="NZ_JRYB01000001.1"/>
</dbReference>
<keyword evidence="1" id="KW-0812">Transmembrane</keyword>
<keyword evidence="1" id="KW-0472">Membrane</keyword>
<proteinExistence type="predicted"/>
<evidence type="ECO:0000256" key="1">
    <source>
        <dbReference type="SAM" id="Phobius"/>
    </source>
</evidence>
<dbReference type="Proteomes" id="UP000180246">
    <property type="component" value="Unassembled WGS sequence"/>
</dbReference>
<reference evidence="2 3" key="1">
    <citation type="submission" date="2014-10" db="EMBL/GenBank/DDBJ databases">
        <authorList>
            <person name="Seo M.-J."/>
            <person name="Seok Y.J."/>
            <person name="Cha I.-T."/>
        </authorList>
    </citation>
    <scope>NUCLEOTIDE SEQUENCE [LARGE SCALE GENOMIC DNA]</scope>
    <source>
        <strain evidence="2 3">NEU</strain>
    </source>
</reference>
<feature type="transmembrane region" description="Helical" evidence="1">
    <location>
        <begin position="62"/>
        <end position="83"/>
    </location>
</feature>
<dbReference type="AlphaFoldDB" id="A0A1S2NEW6"/>
<dbReference type="EMBL" id="JRYB01000001">
    <property type="protein sequence ID" value="OIJ43565.1"/>
    <property type="molecule type" value="Genomic_DNA"/>
</dbReference>
<protein>
    <submittedName>
        <fullName evidence="2">Uncharacterized protein</fullName>
    </submittedName>
</protein>
<keyword evidence="1" id="KW-1133">Transmembrane helix</keyword>
<comment type="caution">
    <text evidence="2">The sequence shown here is derived from an EMBL/GenBank/DDBJ whole genome shotgun (WGS) entry which is preliminary data.</text>
</comment>
<evidence type="ECO:0000313" key="3">
    <source>
        <dbReference type="Proteomes" id="UP000180246"/>
    </source>
</evidence>
<gene>
    <name evidence="2" type="ORF">LO55_5012</name>
</gene>
<evidence type="ECO:0000313" key="2">
    <source>
        <dbReference type="EMBL" id="OIJ43565.1"/>
    </source>
</evidence>
<organism evidence="2 3">
    <name type="scientific">Massilia timonae</name>
    <dbReference type="NCBI Taxonomy" id="47229"/>
    <lineage>
        <taxon>Bacteria</taxon>
        <taxon>Pseudomonadati</taxon>
        <taxon>Pseudomonadota</taxon>
        <taxon>Betaproteobacteria</taxon>
        <taxon>Burkholderiales</taxon>
        <taxon>Oxalobacteraceae</taxon>
        <taxon>Telluria group</taxon>
        <taxon>Massilia</taxon>
    </lineage>
</organism>
<accession>A0A1S2NEW6</accession>